<protein>
    <submittedName>
        <fullName evidence="1">Uncharacterized protein</fullName>
    </submittedName>
</protein>
<proteinExistence type="predicted"/>
<keyword evidence="2" id="KW-1185">Reference proteome</keyword>
<feature type="non-terminal residue" evidence="1">
    <location>
        <position position="1"/>
    </location>
</feature>
<dbReference type="EMBL" id="CABIJS010000088">
    <property type="protein sequence ID" value="VUZ42344.1"/>
    <property type="molecule type" value="Genomic_DNA"/>
</dbReference>
<evidence type="ECO:0000313" key="2">
    <source>
        <dbReference type="Proteomes" id="UP000321570"/>
    </source>
</evidence>
<sequence>QPISNQYPSSLVLFVCKDQARRQRLIWNSVHKIKFLLSHCLRINKPSLLSAFLVLATLGAA</sequence>
<name>A0A564Y737_HYMDI</name>
<gene>
    <name evidence="1" type="ORF">WMSIL1_LOCUS2940</name>
</gene>
<accession>A0A564Y737</accession>
<dbReference type="AlphaFoldDB" id="A0A564Y737"/>
<reference evidence="1 2" key="1">
    <citation type="submission" date="2019-07" db="EMBL/GenBank/DDBJ databases">
        <authorList>
            <person name="Jastrzebski P J."/>
            <person name="Paukszto L."/>
            <person name="Jastrzebski P J."/>
        </authorList>
    </citation>
    <scope>NUCLEOTIDE SEQUENCE [LARGE SCALE GENOMIC DNA]</scope>
    <source>
        <strain evidence="1 2">WMS-il1</strain>
    </source>
</reference>
<organism evidence="1 2">
    <name type="scientific">Hymenolepis diminuta</name>
    <name type="common">Rat tapeworm</name>
    <dbReference type="NCBI Taxonomy" id="6216"/>
    <lineage>
        <taxon>Eukaryota</taxon>
        <taxon>Metazoa</taxon>
        <taxon>Spiralia</taxon>
        <taxon>Lophotrochozoa</taxon>
        <taxon>Platyhelminthes</taxon>
        <taxon>Cestoda</taxon>
        <taxon>Eucestoda</taxon>
        <taxon>Cyclophyllidea</taxon>
        <taxon>Hymenolepididae</taxon>
        <taxon>Hymenolepis</taxon>
    </lineage>
</organism>
<dbReference type="Proteomes" id="UP000321570">
    <property type="component" value="Unassembled WGS sequence"/>
</dbReference>
<evidence type="ECO:0000313" key="1">
    <source>
        <dbReference type="EMBL" id="VUZ42344.1"/>
    </source>
</evidence>